<name>A0ABR1CL79_NECAM</name>
<keyword evidence="1" id="KW-0472">Membrane</keyword>
<dbReference type="Proteomes" id="UP001303046">
    <property type="component" value="Unassembled WGS sequence"/>
</dbReference>
<feature type="transmembrane region" description="Helical" evidence="1">
    <location>
        <begin position="123"/>
        <end position="141"/>
    </location>
</feature>
<evidence type="ECO:0000256" key="1">
    <source>
        <dbReference type="SAM" id="Phobius"/>
    </source>
</evidence>
<organism evidence="2 3">
    <name type="scientific">Necator americanus</name>
    <name type="common">Human hookworm</name>
    <dbReference type="NCBI Taxonomy" id="51031"/>
    <lineage>
        <taxon>Eukaryota</taxon>
        <taxon>Metazoa</taxon>
        <taxon>Ecdysozoa</taxon>
        <taxon>Nematoda</taxon>
        <taxon>Chromadorea</taxon>
        <taxon>Rhabditida</taxon>
        <taxon>Rhabditina</taxon>
        <taxon>Rhabditomorpha</taxon>
        <taxon>Strongyloidea</taxon>
        <taxon>Ancylostomatidae</taxon>
        <taxon>Bunostominae</taxon>
        <taxon>Necator</taxon>
    </lineage>
</organism>
<dbReference type="EMBL" id="JAVFWL010000002">
    <property type="protein sequence ID" value="KAK6739094.1"/>
    <property type="molecule type" value="Genomic_DNA"/>
</dbReference>
<keyword evidence="1" id="KW-1133">Transmembrane helix</keyword>
<feature type="transmembrane region" description="Helical" evidence="1">
    <location>
        <begin position="50"/>
        <end position="72"/>
    </location>
</feature>
<keyword evidence="3" id="KW-1185">Reference proteome</keyword>
<feature type="transmembrane region" description="Helical" evidence="1">
    <location>
        <begin position="153"/>
        <end position="176"/>
    </location>
</feature>
<protein>
    <submittedName>
        <fullName evidence="2">Uncharacterized protein</fullName>
    </submittedName>
</protein>
<accession>A0ABR1CL79</accession>
<sequence>MFYNTSPQKIDRPPPVYTVSVMESPKRINARSLKSNDIKLEWIPYTRANAITYAIVAIISLIYNGTCFVHNFGRMPLQKVGILDDMFGEEALLYTVVMQWILIFAIFAVGIALERSIPQPMHIFLSMLATYGNMVLFAINVRKVYDGIIKADAEYFIFITLLFHLSTALCVCYIVALSYYMKQKRLYCSDILSSTALHARKRKEKEHLMAEYSIPLEITGLL</sequence>
<evidence type="ECO:0000313" key="2">
    <source>
        <dbReference type="EMBL" id="KAK6739094.1"/>
    </source>
</evidence>
<reference evidence="2 3" key="1">
    <citation type="submission" date="2023-08" db="EMBL/GenBank/DDBJ databases">
        <title>A Necator americanus chromosomal reference genome.</title>
        <authorList>
            <person name="Ilik V."/>
            <person name="Petrzelkova K.J."/>
            <person name="Pardy F."/>
            <person name="Fuh T."/>
            <person name="Niatou-Singa F.S."/>
            <person name="Gouil Q."/>
            <person name="Baker L."/>
            <person name="Ritchie M.E."/>
            <person name="Jex A.R."/>
            <person name="Gazzola D."/>
            <person name="Li H."/>
            <person name="Toshio Fujiwara R."/>
            <person name="Zhan B."/>
            <person name="Aroian R.V."/>
            <person name="Pafco B."/>
            <person name="Schwarz E.M."/>
        </authorList>
    </citation>
    <scope>NUCLEOTIDE SEQUENCE [LARGE SCALE GENOMIC DNA]</scope>
    <source>
        <strain evidence="2 3">Aroian</strain>
        <tissue evidence="2">Whole animal</tissue>
    </source>
</reference>
<proteinExistence type="predicted"/>
<keyword evidence="1" id="KW-0812">Transmembrane</keyword>
<gene>
    <name evidence="2" type="primary">Necator_chrII.g8691</name>
    <name evidence="2" type="ORF">RB195_020896</name>
</gene>
<comment type="caution">
    <text evidence="2">The sequence shown here is derived from an EMBL/GenBank/DDBJ whole genome shotgun (WGS) entry which is preliminary data.</text>
</comment>
<feature type="transmembrane region" description="Helical" evidence="1">
    <location>
        <begin position="92"/>
        <end position="111"/>
    </location>
</feature>
<evidence type="ECO:0000313" key="3">
    <source>
        <dbReference type="Proteomes" id="UP001303046"/>
    </source>
</evidence>